<dbReference type="InterPro" id="IPR052022">
    <property type="entry name" value="26kDa_periplasmic_antigen"/>
</dbReference>
<feature type="transmembrane region" description="Helical" evidence="1">
    <location>
        <begin position="12"/>
        <end position="31"/>
    </location>
</feature>
<evidence type="ECO:0000313" key="3">
    <source>
        <dbReference type="Proteomes" id="UP000184782"/>
    </source>
</evidence>
<dbReference type="Gene3D" id="3.30.70.2970">
    <property type="entry name" value="Protein of unknown function (DUF541), domain 2"/>
    <property type="match status" value="1"/>
</dbReference>
<dbReference type="Proteomes" id="UP000184782">
    <property type="component" value="Unassembled WGS sequence"/>
</dbReference>
<dbReference type="Gene3D" id="3.30.110.170">
    <property type="entry name" value="Protein of unknown function (DUF541), domain 1"/>
    <property type="match status" value="1"/>
</dbReference>
<dbReference type="AlphaFoldDB" id="A0A1N6HCL4"/>
<dbReference type="PIRSF" id="PIRSF029033">
    <property type="entry name" value="UCP029033"/>
    <property type="match status" value="1"/>
</dbReference>
<keyword evidence="1" id="KW-1133">Transmembrane helix</keyword>
<dbReference type="Pfam" id="PF04402">
    <property type="entry name" value="SIMPL"/>
    <property type="match status" value="1"/>
</dbReference>
<proteinExistence type="predicted"/>
<keyword evidence="1" id="KW-0812">Transmembrane</keyword>
<keyword evidence="1" id="KW-0472">Membrane</keyword>
<sequence length="256" mass="28081">MKTEKMDTKIIRSLIIGAAIVITAFVLGSSFKNRNLKQDTISVTGLGSKDFISDEISWGGSFDANAMDAKEAYNLISQDKEKVKAFFYSKGFKAGEFAFGGVNFSRSYRTVTIKEADGAEKSEDVFDGYKATQSVFFRAKKNPALMKKIESVIDKTAELINSGVQFEPSSAQYTYSDLSSLKHSLIEQGSKDARERAEKIVKSADGDLGKLKDASMGVFQITAKGSTDEDSYGGNFDTSSKEKSARITVRLTYNLD</sequence>
<dbReference type="GO" id="GO:0006974">
    <property type="term" value="P:DNA damage response"/>
    <property type="evidence" value="ECO:0007669"/>
    <property type="project" value="TreeGrafter"/>
</dbReference>
<dbReference type="PANTHER" id="PTHR34387">
    <property type="entry name" value="SLR1258 PROTEIN"/>
    <property type="match status" value="1"/>
</dbReference>
<evidence type="ECO:0008006" key="4">
    <source>
        <dbReference type="Google" id="ProtNLM"/>
    </source>
</evidence>
<evidence type="ECO:0000256" key="1">
    <source>
        <dbReference type="SAM" id="Phobius"/>
    </source>
</evidence>
<dbReference type="InterPro" id="IPR007497">
    <property type="entry name" value="SIMPL/DUF541"/>
</dbReference>
<gene>
    <name evidence="2" type="ORF">SAMN05421769_2393</name>
</gene>
<dbReference type="EMBL" id="FSRQ01000002">
    <property type="protein sequence ID" value="SIO17409.1"/>
    <property type="molecule type" value="Genomic_DNA"/>
</dbReference>
<name>A0A1N6HCL4_9FLAO</name>
<protein>
    <recommendedName>
        <fullName evidence="4">SIMPL domain-containing protein</fullName>
    </recommendedName>
</protein>
<evidence type="ECO:0000313" key="2">
    <source>
        <dbReference type="EMBL" id="SIO17409.1"/>
    </source>
</evidence>
<dbReference type="PANTHER" id="PTHR34387:SF2">
    <property type="entry name" value="SLR1258 PROTEIN"/>
    <property type="match status" value="1"/>
</dbReference>
<dbReference type="InterPro" id="IPR016907">
    <property type="entry name" value="UCP029033"/>
</dbReference>
<keyword evidence="3" id="KW-1185">Reference proteome</keyword>
<organism evidence="2 3">
    <name type="scientific">Chryseobacterium scophthalmum</name>
    <dbReference type="NCBI Taxonomy" id="59733"/>
    <lineage>
        <taxon>Bacteria</taxon>
        <taxon>Pseudomonadati</taxon>
        <taxon>Bacteroidota</taxon>
        <taxon>Flavobacteriia</taxon>
        <taxon>Flavobacteriales</taxon>
        <taxon>Weeksellaceae</taxon>
        <taxon>Chryseobacterium group</taxon>
        <taxon>Chryseobacterium</taxon>
    </lineage>
</organism>
<accession>A0A1N6HCL4</accession>
<dbReference type="STRING" id="59733.SAMN05421769_2393"/>
<reference evidence="3" key="1">
    <citation type="submission" date="2016-12" db="EMBL/GenBank/DDBJ databases">
        <authorList>
            <person name="Varghese N."/>
            <person name="Submissions S."/>
        </authorList>
    </citation>
    <scope>NUCLEOTIDE SEQUENCE [LARGE SCALE GENOMIC DNA]</scope>
    <source>
        <strain evidence="3">DSM 16779</strain>
    </source>
</reference>